<evidence type="ECO:0000313" key="7">
    <source>
        <dbReference type="EMBL" id="HIU63539.1"/>
    </source>
</evidence>
<dbReference type="GO" id="GO:0016020">
    <property type="term" value="C:membrane"/>
    <property type="evidence" value="ECO:0007669"/>
    <property type="project" value="UniProtKB-SubCell"/>
</dbReference>
<evidence type="ECO:0000256" key="1">
    <source>
        <dbReference type="ARBA" id="ARBA00004141"/>
    </source>
</evidence>
<feature type="transmembrane region" description="Helical" evidence="6">
    <location>
        <begin position="194"/>
        <end position="217"/>
    </location>
</feature>
<evidence type="ECO:0000256" key="6">
    <source>
        <dbReference type="SAM" id="Phobius"/>
    </source>
</evidence>
<proteinExistence type="inferred from homology"/>
<name>A0A9D1MP26_9FIRM</name>
<feature type="transmembrane region" description="Helical" evidence="6">
    <location>
        <begin position="6"/>
        <end position="33"/>
    </location>
</feature>
<dbReference type="InterPro" id="IPR005496">
    <property type="entry name" value="Integral_membrane_TerC"/>
</dbReference>
<protein>
    <submittedName>
        <fullName evidence="7">TerC family protein</fullName>
    </submittedName>
</protein>
<dbReference type="NCBIfam" id="TIGR03717">
    <property type="entry name" value="R_switched_YjbE"/>
    <property type="match status" value="1"/>
</dbReference>
<comment type="subcellular location">
    <subcellularLocation>
        <location evidence="1">Membrane</location>
        <topology evidence="1">Multi-pass membrane protein</topology>
    </subcellularLocation>
</comment>
<dbReference type="PANTHER" id="PTHR30238">
    <property type="entry name" value="MEMBRANE BOUND PREDICTED REDOX MODULATOR"/>
    <property type="match status" value="1"/>
</dbReference>
<keyword evidence="4 6" id="KW-1133">Transmembrane helix</keyword>
<sequence>MEIFAMEFWVALGSIIILDLVLGGDNAVVIAMASRNLAAEKRKKAIYIGTMGAIIIRTLMTFLAVWVLTIPYLQALGGLALLPIAVNLLKPNKCQKEVTTCEGFWSAIKTIIIADVAMGIDNVLAIAGAADGHFGLVVIGLLISVPIIVWGSQLIGELMKKYPSLILIGSAILVWTGSGMIIHDPMVAQLLNSIMQSELLFFIPLVLTSAIIIYGYYAQKKCTVAIN</sequence>
<feature type="transmembrane region" description="Helical" evidence="6">
    <location>
        <begin position="45"/>
        <end position="66"/>
    </location>
</feature>
<comment type="similarity">
    <text evidence="2">Belongs to the TerC family.</text>
</comment>
<evidence type="ECO:0000256" key="5">
    <source>
        <dbReference type="ARBA" id="ARBA00023136"/>
    </source>
</evidence>
<feature type="transmembrane region" description="Helical" evidence="6">
    <location>
        <begin position="72"/>
        <end position="89"/>
    </location>
</feature>
<accession>A0A9D1MP26</accession>
<dbReference type="AlphaFoldDB" id="A0A9D1MP26"/>
<organism evidence="7 8">
    <name type="scientific">Candidatus Avacidaminococcus intestinavium</name>
    <dbReference type="NCBI Taxonomy" id="2840684"/>
    <lineage>
        <taxon>Bacteria</taxon>
        <taxon>Bacillati</taxon>
        <taxon>Bacillota</taxon>
        <taxon>Negativicutes</taxon>
        <taxon>Acidaminococcales</taxon>
        <taxon>Acidaminococcaceae</taxon>
        <taxon>Acidaminococcaceae incertae sedis</taxon>
        <taxon>Candidatus Avacidaminococcus</taxon>
    </lineage>
</organism>
<evidence type="ECO:0000256" key="4">
    <source>
        <dbReference type="ARBA" id="ARBA00022989"/>
    </source>
</evidence>
<keyword evidence="5 6" id="KW-0472">Membrane</keyword>
<reference evidence="7" key="1">
    <citation type="submission" date="2020-10" db="EMBL/GenBank/DDBJ databases">
        <authorList>
            <person name="Gilroy R."/>
        </authorList>
    </citation>
    <scope>NUCLEOTIDE SEQUENCE</scope>
    <source>
        <strain evidence="7">CHK160-1198</strain>
    </source>
</reference>
<feature type="transmembrane region" description="Helical" evidence="6">
    <location>
        <begin position="136"/>
        <end position="155"/>
    </location>
</feature>
<keyword evidence="3 6" id="KW-0812">Transmembrane</keyword>
<evidence type="ECO:0000256" key="3">
    <source>
        <dbReference type="ARBA" id="ARBA00022692"/>
    </source>
</evidence>
<evidence type="ECO:0000256" key="2">
    <source>
        <dbReference type="ARBA" id="ARBA00007511"/>
    </source>
</evidence>
<gene>
    <name evidence="7" type="ORF">IAB06_00655</name>
</gene>
<reference evidence="7" key="2">
    <citation type="journal article" date="2021" name="PeerJ">
        <title>Extensive microbial diversity within the chicken gut microbiome revealed by metagenomics and culture.</title>
        <authorList>
            <person name="Gilroy R."/>
            <person name="Ravi A."/>
            <person name="Getino M."/>
            <person name="Pursley I."/>
            <person name="Horton D.L."/>
            <person name="Alikhan N.F."/>
            <person name="Baker D."/>
            <person name="Gharbi K."/>
            <person name="Hall N."/>
            <person name="Watson M."/>
            <person name="Adriaenssens E.M."/>
            <person name="Foster-Nyarko E."/>
            <person name="Jarju S."/>
            <person name="Secka A."/>
            <person name="Antonio M."/>
            <person name="Oren A."/>
            <person name="Chaudhuri R.R."/>
            <person name="La Ragione R."/>
            <person name="Hildebrand F."/>
            <person name="Pallen M.J."/>
        </authorList>
    </citation>
    <scope>NUCLEOTIDE SEQUENCE</scope>
    <source>
        <strain evidence="7">CHK160-1198</strain>
    </source>
</reference>
<comment type="caution">
    <text evidence="7">The sequence shown here is derived from an EMBL/GenBank/DDBJ whole genome shotgun (WGS) entry which is preliminary data.</text>
</comment>
<dbReference type="Pfam" id="PF03741">
    <property type="entry name" value="TerC"/>
    <property type="match status" value="1"/>
</dbReference>
<dbReference type="Proteomes" id="UP000824099">
    <property type="component" value="Unassembled WGS sequence"/>
</dbReference>
<dbReference type="EMBL" id="DVNI01000008">
    <property type="protein sequence ID" value="HIU63539.1"/>
    <property type="molecule type" value="Genomic_DNA"/>
</dbReference>
<dbReference type="PANTHER" id="PTHR30238:SF4">
    <property type="entry name" value="SLL1022 PROTEIN"/>
    <property type="match status" value="1"/>
</dbReference>
<feature type="transmembrane region" description="Helical" evidence="6">
    <location>
        <begin position="162"/>
        <end position="182"/>
    </location>
</feature>
<dbReference type="InterPro" id="IPR022301">
    <property type="entry name" value="Integral_membrane_YjbE"/>
</dbReference>
<evidence type="ECO:0000313" key="8">
    <source>
        <dbReference type="Proteomes" id="UP000824099"/>
    </source>
</evidence>
<feature type="transmembrane region" description="Helical" evidence="6">
    <location>
        <begin position="110"/>
        <end position="130"/>
    </location>
</feature>